<evidence type="ECO:0000313" key="7">
    <source>
        <dbReference type="Proteomes" id="UP000231501"/>
    </source>
</evidence>
<dbReference type="Pfam" id="PF00990">
    <property type="entry name" value="GGDEF"/>
    <property type="match status" value="1"/>
</dbReference>
<dbReference type="AlphaFoldDB" id="A0A2G9C3H3"/>
<dbReference type="RefSeq" id="WP_099863789.1">
    <property type="nucleotide sequence ID" value="NZ_PEOG01000087.1"/>
</dbReference>
<dbReference type="CDD" id="cd01949">
    <property type="entry name" value="GGDEF"/>
    <property type="match status" value="1"/>
</dbReference>
<evidence type="ECO:0000313" key="6">
    <source>
        <dbReference type="EMBL" id="PIM50963.1"/>
    </source>
</evidence>
<dbReference type="EMBL" id="PEOG01000087">
    <property type="protein sequence ID" value="PIM50963.1"/>
    <property type="molecule type" value="Genomic_DNA"/>
</dbReference>
<reference evidence="6 7" key="1">
    <citation type="submission" date="2017-11" db="EMBL/GenBank/DDBJ databases">
        <title>Draft genome sequence of Mitsuaria sp. HWN-4.</title>
        <authorList>
            <person name="Gundlapally S.R."/>
        </authorList>
    </citation>
    <scope>NUCLEOTIDE SEQUENCE [LARGE SCALE GENOMIC DNA]</scope>
    <source>
        <strain evidence="6 7">HWN-4</strain>
    </source>
</reference>
<feature type="domain" description="GGDEF" evidence="5">
    <location>
        <begin position="526"/>
        <end position="656"/>
    </location>
</feature>
<dbReference type="InterPro" id="IPR043128">
    <property type="entry name" value="Rev_trsase/Diguanyl_cyclase"/>
</dbReference>
<dbReference type="OrthoDB" id="9813903at2"/>
<name>A0A2G9C3H3_9BURK</name>
<dbReference type="PROSITE" id="PS50887">
    <property type="entry name" value="GGDEF"/>
    <property type="match status" value="1"/>
</dbReference>
<accession>A0A2G9C3H3</accession>
<evidence type="ECO:0000256" key="1">
    <source>
        <dbReference type="ARBA" id="ARBA00012528"/>
    </source>
</evidence>
<comment type="caution">
    <text evidence="6">The sequence shown here is derived from an EMBL/GenBank/DDBJ whole genome shotgun (WGS) entry which is preliminary data.</text>
</comment>
<feature type="coiled-coil region" evidence="3">
    <location>
        <begin position="468"/>
        <end position="502"/>
    </location>
</feature>
<dbReference type="GO" id="GO:0052621">
    <property type="term" value="F:diguanylate cyclase activity"/>
    <property type="evidence" value="ECO:0007669"/>
    <property type="project" value="UniProtKB-EC"/>
</dbReference>
<gene>
    <name evidence="6" type="ORF">CS062_22220</name>
</gene>
<comment type="catalytic activity">
    <reaction evidence="2">
        <text>2 GTP = 3',3'-c-di-GMP + 2 diphosphate</text>
        <dbReference type="Rhea" id="RHEA:24898"/>
        <dbReference type="ChEBI" id="CHEBI:33019"/>
        <dbReference type="ChEBI" id="CHEBI:37565"/>
        <dbReference type="ChEBI" id="CHEBI:58805"/>
        <dbReference type="EC" id="2.7.7.65"/>
    </reaction>
</comment>
<dbReference type="PANTHER" id="PTHR45138">
    <property type="entry name" value="REGULATORY COMPONENTS OF SENSORY TRANSDUCTION SYSTEM"/>
    <property type="match status" value="1"/>
</dbReference>
<feature type="region of interest" description="Disordered" evidence="4">
    <location>
        <begin position="242"/>
        <end position="261"/>
    </location>
</feature>
<evidence type="ECO:0000256" key="3">
    <source>
        <dbReference type="SAM" id="Coils"/>
    </source>
</evidence>
<dbReference type="Gene3D" id="3.30.70.270">
    <property type="match status" value="1"/>
</dbReference>
<dbReference type="SUPFAM" id="SSF55073">
    <property type="entry name" value="Nucleotide cyclase"/>
    <property type="match status" value="1"/>
</dbReference>
<dbReference type="SMART" id="SM00267">
    <property type="entry name" value="GGDEF"/>
    <property type="match status" value="1"/>
</dbReference>
<dbReference type="InterPro" id="IPR050469">
    <property type="entry name" value="Diguanylate_Cyclase"/>
</dbReference>
<feature type="region of interest" description="Disordered" evidence="4">
    <location>
        <begin position="163"/>
        <end position="236"/>
    </location>
</feature>
<feature type="compositionally biased region" description="Low complexity" evidence="4">
    <location>
        <begin position="221"/>
        <end position="230"/>
    </location>
</feature>
<dbReference type="InterPro" id="IPR000160">
    <property type="entry name" value="GGDEF_dom"/>
</dbReference>
<organism evidence="6 7">
    <name type="scientific">Roseateles chitinivorans</name>
    <dbReference type="NCBI Taxonomy" id="2917965"/>
    <lineage>
        <taxon>Bacteria</taxon>
        <taxon>Pseudomonadati</taxon>
        <taxon>Pseudomonadota</taxon>
        <taxon>Betaproteobacteria</taxon>
        <taxon>Burkholderiales</taxon>
        <taxon>Sphaerotilaceae</taxon>
        <taxon>Roseateles</taxon>
    </lineage>
</organism>
<evidence type="ECO:0000256" key="4">
    <source>
        <dbReference type="SAM" id="MobiDB-lite"/>
    </source>
</evidence>
<sequence length="656" mass="71277">MPQQPPALLAKAALRRLALDKLEPTPENYARAYAQEAGEPSRGAGASLQMPERAQASMARLLGLAVPDPQQRQGFATQLKEGRWDELQRALEALQQTHGPGAQAEQLAQLIERMMRGLERGGRQWTLARKKDGVLRVLQSNRSDPQRLTLRLRQLVASWDSDVGDTRVETQPAPLDELPSTVGTGAAPSGAALDDEASGEAGDDEDRAGTPTQFFTDEENAQPPAEPAAGAAGGRYGSLDTLMDGVPAGADGSAALPGGPQSWPEVATHLNGTVRHALSADDVRAQELIDALGVAHAELVRDGATLERAAQMDALCIRARRWLDHRNHAFNELGKLCGELTGSLADLAEDDSWAQGQCEAMGQTLAQGLTARSVRSVSELLHSTRERQHSLREERGRARDALKGLINRMLQELGELGQHTDRFSDSVGKYATVIEQADSLESLAGVVREMVEESRSVQSLVQTTQGRLRDEHDRATQLAERVEQLEGELRKLSSEVQTDQLTQIANRRGLIASFETERAKLERDPKPLALALLDIDNFKKLNDNLGHAAGDEALKSLAARVSGLLRPGDKVGRWGGEEFVLILPEAPLEEAQAVLLRLQRSLSASLFMHEGRDVFVTFSAGVTLFRPGETMEQALDRADEALYEAKRTGKNRACVA</sequence>
<dbReference type="EC" id="2.7.7.65" evidence="1"/>
<dbReference type="InterPro" id="IPR029787">
    <property type="entry name" value="Nucleotide_cyclase"/>
</dbReference>
<dbReference type="Proteomes" id="UP000231501">
    <property type="component" value="Unassembled WGS sequence"/>
</dbReference>
<protein>
    <recommendedName>
        <fullName evidence="1">diguanylate cyclase</fullName>
        <ecNumber evidence="1">2.7.7.65</ecNumber>
    </recommendedName>
</protein>
<feature type="compositionally biased region" description="Acidic residues" evidence="4">
    <location>
        <begin position="193"/>
        <end position="206"/>
    </location>
</feature>
<keyword evidence="3" id="KW-0175">Coiled coil</keyword>
<keyword evidence="7" id="KW-1185">Reference proteome</keyword>
<dbReference type="FunFam" id="3.30.70.270:FF:000001">
    <property type="entry name" value="Diguanylate cyclase domain protein"/>
    <property type="match status" value="1"/>
</dbReference>
<dbReference type="PANTHER" id="PTHR45138:SF9">
    <property type="entry name" value="DIGUANYLATE CYCLASE DGCM-RELATED"/>
    <property type="match status" value="1"/>
</dbReference>
<dbReference type="NCBIfam" id="TIGR00254">
    <property type="entry name" value="GGDEF"/>
    <property type="match status" value="1"/>
</dbReference>
<evidence type="ECO:0000259" key="5">
    <source>
        <dbReference type="PROSITE" id="PS50887"/>
    </source>
</evidence>
<evidence type="ECO:0000256" key="2">
    <source>
        <dbReference type="ARBA" id="ARBA00034247"/>
    </source>
</evidence>
<proteinExistence type="predicted"/>